<comment type="caution">
    <text evidence="1">The sequence shown here is derived from an EMBL/GenBank/DDBJ whole genome shotgun (WGS) entry which is preliminary data.</text>
</comment>
<proteinExistence type="predicted"/>
<name>A0A916LHL3_MYCTX</name>
<dbReference type="EMBL" id="CSBK01005480">
    <property type="protein sequence ID" value="CPC71004.1"/>
    <property type="molecule type" value="Genomic_DNA"/>
</dbReference>
<dbReference type="AlphaFoldDB" id="A0A916LHL3"/>
<organism evidence="1 2">
    <name type="scientific">Mycobacterium tuberculosis</name>
    <dbReference type="NCBI Taxonomy" id="1773"/>
    <lineage>
        <taxon>Bacteria</taxon>
        <taxon>Bacillati</taxon>
        <taxon>Actinomycetota</taxon>
        <taxon>Actinomycetes</taxon>
        <taxon>Mycobacteriales</taxon>
        <taxon>Mycobacteriaceae</taxon>
        <taxon>Mycobacterium</taxon>
        <taxon>Mycobacterium tuberculosis complex</taxon>
    </lineage>
</organism>
<sequence length="51" mass="5671">MSNRRSPATATMPTRINPPQTISSVFKRRAALMSDPIARFPTRTPTPTMVL</sequence>
<protein>
    <submittedName>
        <fullName evidence="1">Uncharacterized protein</fullName>
    </submittedName>
</protein>
<evidence type="ECO:0000313" key="1">
    <source>
        <dbReference type="EMBL" id="CPC71004.1"/>
    </source>
</evidence>
<dbReference type="Proteomes" id="UP000039021">
    <property type="component" value="Unassembled WGS sequence"/>
</dbReference>
<accession>A0A916LHL3</accession>
<gene>
    <name evidence="1" type="ORF">ERS007739_05750</name>
</gene>
<reference evidence="2" key="1">
    <citation type="submission" date="2015-03" db="EMBL/GenBank/DDBJ databases">
        <authorList>
            <consortium name="Pathogen Informatics"/>
        </authorList>
    </citation>
    <scope>NUCLEOTIDE SEQUENCE [LARGE SCALE GENOMIC DNA]</scope>
    <source>
        <strain evidence="2">N09902308</strain>
    </source>
</reference>
<evidence type="ECO:0000313" key="2">
    <source>
        <dbReference type="Proteomes" id="UP000039021"/>
    </source>
</evidence>